<accession>A0A2R6B1G4</accession>
<feature type="domain" description="Amidohydrolase-related" evidence="2">
    <location>
        <begin position="9"/>
        <end position="277"/>
    </location>
</feature>
<organism evidence="3 4">
    <name type="scientific">Candidatus Marsarchaeota G2 archaeon OSP_D</name>
    <dbReference type="NCBI Taxonomy" id="1978157"/>
    <lineage>
        <taxon>Archaea</taxon>
        <taxon>Candidatus Marsarchaeota</taxon>
        <taxon>Candidatus Marsarchaeota group 2</taxon>
    </lineage>
</organism>
<dbReference type="EMBL" id="NEXE01000003">
    <property type="protein sequence ID" value="PSN92482.1"/>
    <property type="molecule type" value="Genomic_DNA"/>
</dbReference>
<evidence type="ECO:0000256" key="1">
    <source>
        <dbReference type="ARBA" id="ARBA00023239"/>
    </source>
</evidence>
<sequence length="278" mass="31390">MIGFEMVFDCHIHLSEYPDDRLRRYARLNGFFYTLEELLSSMDKEGVSGGLLLSPLLEDGSAVPNTHILKLCERSGGRLSPVLTVEPSREWVEDCVETFTKNRGLVKAFKIRLGYVRVKPVNQVFSRIYDLAEEHGVPVMFHTGDTATERGSLEYSHPLLLDELAVSRPELKIVVCHFGNPWIMDAAEVAYKNPNVYLDISGLFTGGGEYRDKYVEWLSNRVSEAIYFMGSAGRVLFGSDYPVESLSEAVRFARSLKVSPGDIERIMWLNSKEVFGFG</sequence>
<name>A0A2R6B1G4_9ARCH</name>
<keyword evidence="1" id="KW-0456">Lyase</keyword>
<evidence type="ECO:0000259" key="2">
    <source>
        <dbReference type="Pfam" id="PF04909"/>
    </source>
</evidence>
<dbReference type="Proteomes" id="UP000240322">
    <property type="component" value="Unassembled WGS sequence"/>
</dbReference>
<reference evidence="3 4" key="1">
    <citation type="submission" date="2017-04" db="EMBL/GenBank/DDBJ databases">
        <title>Novel microbial lineages endemic to geothermal iron-oxide mats fill important gaps in the evolutionary history of Archaea.</title>
        <authorList>
            <person name="Jay Z.J."/>
            <person name="Beam J.P."/>
            <person name="Dlakic M."/>
            <person name="Rusch D.B."/>
            <person name="Kozubal M.A."/>
            <person name="Inskeep W.P."/>
        </authorList>
    </citation>
    <scope>NUCLEOTIDE SEQUENCE [LARGE SCALE GENOMIC DNA]</scope>
    <source>
        <strain evidence="3">OSP_D</strain>
    </source>
</reference>
<dbReference type="InterPro" id="IPR032466">
    <property type="entry name" value="Metal_Hydrolase"/>
</dbReference>
<dbReference type="Pfam" id="PF04909">
    <property type="entry name" value="Amidohydro_2"/>
    <property type="match status" value="1"/>
</dbReference>
<dbReference type="InterPro" id="IPR032465">
    <property type="entry name" value="ACMSD"/>
</dbReference>
<dbReference type="InterPro" id="IPR006680">
    <property type="entry name" value="Amidohydro-rel"/>
</dbReference>
<gene>
    <name evidence="3" type="ORF">B9Q03_00845</name>
</gene>
<evidence type="ECO:0000313" key="4">
    <source>
        <dbReference type="Proteomes" id="UP000240322"/>
    </source>
</evidence>
<dbReference type="GO" id="GO:0016787">
    <property type="term" value="F:hydrolase activity"/>
    <property type="evidence" value="ECO:0007669"/>
    <property type="project" value="InterPro"/>
</dbReference>
<comment type="caution">
    <text evidence="3">The sequence shown here is derived from an EMBL/GenBank/DDBJ whole genome shotgun (WGS) entry which is preliminary data.</text>
</comment>
<dbReference type="GO" id="GO:0016831">
    <property type="term" value="F:carboxy-lyase activity"/>
    <property type="evidence" value="ECO:0007669"/>
    <property type="project" value="InterPro"/>
</dbReference>
<dbReference type="CDD" id="cd01292">
    <property type="entry name" value="metallo-dependent_hydrolases"/>
    <property type="match status" value="1"/>
</dbReference>
<dbReference type="SUPFAM" id="SSF51556">
    <property type="entry name" value="Metallo-dependent hydrolases"/>
    <property type="match status" value="1"/>
</dbReference>
<dbReference type="PANTHER" id="PTHR21240">
    <property type="entry name" value="2-AMINO-3-CARBOXYLMUCONATE-6-SEMIALDEHYDE DECARBOXYLASE"/>
    <property type="match status" value="1"/>
</dbReference>
<dbReference type="PANTHER" id="PTHR21240:SF19">
    <property type="entry name" value="CATALYTIC_ HYDROLASE"/>
    <property type="match status" value="1"/>
</dbReference>
<proteinExistence type="predicted"/>
<evidence type="ECO:0000313" key="3">
    <source>
        <dbReference type="EMBL" id="PSN92482.1"/>
    </source>
</evidence>
<dbReference type="Gene3D" id="3.20.20.140">
    <property type="entry name" value="Metal-dependent hydrolases"/>
    <property type="match status" value="1"/>
</dbReference>
<protein>
    <recommendedName>
        <fullName evidence="2">Amidohydrolase-related domain-containing protein</fullName>
    </recommendedName>
</protein>
<dbReference type="AlphaFoldDB" id="A0A2R6B1G4"/>